<dbReference type="SUPFAM" id="SSF63380">
    <property type="entry name" value="Riboflavin synthase domain-like"/>
    <property type="match status" value="1"/>
</dbReference>
<sequence>MTLTQFIPTHTEPRQGIPTDESHGVSDACQCSEHGDGMLIDGKRYLPSRRTVPVVSVRQLDQGVVELVIRDRYMAEHGKPAQFANLFTHDGLRQMPRPFGICEIHGDEVSFIFAIVGAGTAQFAQMKAGDTIDVLGPLGKTFDLSDPGARYILVGGGLGVPPLIQAAQYLHDSGRGESTTAIFGYRKHHFADAIVSQYCDDVRSIDEEQGNVITVLDRMDAELTQSSAPVVMLSCGPTPMMKAVAFWASSRGIATQFNLEERMGCGYGTCVVCVVDTIHGRKKICMDGPVFSAQELGWEQTR</sequence>
<dbReference type="PANTHER" id="PTHR43513:SF3">
    <property type="entry name" value="DIHYDROOROTATE DEHYDROGENASE B (NAD(+)), ELECTRON TRANSFER SUBUNIT-RELATED"/>
    <property type="match status" value="1"/>
</dbReference>
<evidence type="ECO:0000256" key="8">
    <source>
        <dbReference type="ARBA" id="ARBA00023004"/>
    </source>
</evidence>
<dbReference type="KEGG" id="baqk:QN215_04250"/>
<dbReference type="InterPro" id="IPR019480">
    <property type="entry name" value="Dihydroorotate_DH_Fe-S-bd"/>
</dbReference>
<comment type="cofactor">
    <cofactor evidence="10">
        <name>[2Fe-2S] cluster</name>
        <dbReference type="ChEBI" id="CHEBI:190135"/>
    </cofactor>
</comment>
<evidence type="ECO:0000256" key="2">
    <source>
        <dbReference type="ARBA" id="ARBA00022448"/>
    </source>
</evidence>
<dbReference type="InterPro" id="IPR017938">
    <property type="entry name" value="Riboflavin_synthase-like_b-brl"/>
</dbReference>
<feature type="binding site" evidence="12">
    <location>
        <position position="265"/>
    </location>
    <ligand>
        <name>[2Fe-2S] cluster</name>
        <dbReference type="ChEBI" id="CHEBI:190135"/>
    </ligand>
</feature>
<evidence type="ECO:0000256" key="3">
    <source>
        <dbReference type="ARBA" id="ARBA00022630"/>
    </source>
</evidence>
<keyword evidence="4 12" id="KW-0001">2Fe-2S</keyword>
<dbReference type="RefSeq" id="WP_404978506.1">
    <property type="nucleotide sequence ID" value="NZ_CP129674.1"/>
</dbReference>
<dbReference type="GO" id="GO:0046872">
    <property type="term" value="F:metal ion binding"/>
    <property type="evidence" value="ECO:0007669"/>
    <property type="project" value="UniProtKB-KW"/>
</dbReference>
<evidence type="ECO:0000256" key="7">
    <source>
        <dbReference type="ARBA" id="ARBA00022982"/>
    </source>
</evidence>
<evidence type="ECO:0000256" key="9">
    <source>
        <dbReference type="ARBA" id="ARBA00023014"/>
    </source>
</evidence>
<keyword evidence="8 12" id="KW-0408">Iron</keyword>
<reference evidence="15" key="1">
    <citation type="submission" date="2023-07" db="EMBL/GenBank/DDBJ databases">
        <title>Bifidobacterium aquikefiriaerophilum sp. nov. and Bifidobacterium eccum sp. nov., isolated from water kefir.</title>
        <authorList>
            <person name="Breselge S."/>
            <person name="Bellassi P."/>
            <person name="Barcenilla C."/>
            <person name="Alvarez-Ordonez A."/>
            <person name="Morelli L."/>
            <person name="Cotter P.D."/>
        </authorList>
    </citation>
    <scope>NUCLEOTIDE SEQUENCE</scope>
    <source>
        <strain evidence="15">WK041_4_12</strain>
    </source>
</reference>
<dbReference type="Pfam" id="PF10418">
    <property type="entry name" value="DHODB_Fe-S_bind"/>
    <property type="match status" value="1"/>
</dbReference>
<evidence type="ECO:0000256" key="11">
    <source>
        <dbReference type="PIRSR" id="PIRSR006816-1"/>
    </source>
</evidence>
<evidence type="ECO:0000256" key="4">
    <source>
        <dbReference type="ARBA" id="ARBA00022714"/>
    </source>
</evidence>
<dbReference type="InterPro" id="IPR037117">
    <property type="entry name" value="Dihydroorotate_DH_ele_sf"/>
</dbReference>
<comment type="cofactor">
    <cofactor evidence="12">
        <name>[2Fe-2S] cluster</name>
        <dbReference type="ChEBI" id="CHEBI:190135"/>
    </cofactor>
    <text evidence="12">Binds 1 [2Fe-2S] cluster per subunit.</text>
</comment>
<keyword evidence="6 11" id="KW-0274">FAD</keyword>
<feature type="binding site" evidence="12">
    <location>
        <position position="270"/>
    </location>
    <ligand>
        <name>[2Fe-2S] cluster</name>
        <dbReference type="ChEBI" id="CHEBI:190135"/>
    </ligand>
</feature>
<keyword evidence="9 12" id="KW-0411">Iron-sulfur</keyword>
<dbReference type="GO" id="GO:0006221">
    <property type="term" value="P:pyrimidine nucleotide biosynthetic process"/>
    <property type="evidence" value="ECO:0007669"/>
    <property type="project" value="InterPro"/>
</dbReference>
<dbReference type="AlphaFoldDB" id="A0AB39U8Z7"/>
<keyword evidence="3 11" id="KW-0285">Flavoprotein</keyword>
<dbReference type="Gene3D" id="2.40.30.10">
    <property type="entry name" value="Translation factors"/>
    <property type="match status" value="1"/>
</dbReference>
<dbReference type="PROSITE" id="PS51384">
    <property type="entry name" value="FAD_FR"/>
    <property type="match status" value="1"/>
</dbReference>
<dbReference type="InterPro" id="IPR050353">
    <property type="entry name" value="PyrK_electron_transfer"/>
</dbReference>
<evidence type="ECO:0000313" key="15">
    <source>
        <dbReference type="EMBL" id="XDS45324.1"/>
    </source>
</evidence>
<dbReference type="InterPro" id="IPR012165">
    <property type="entry name" value="Cyt_c3_hydrogenase_gsu"/>
</dbReference>
<name>A0AB39U8Z7_9BIFI</name>
<evidence type="ECO:0000256" key="10">
    <source>
        <dbReference type="ARBA" id="ARBA00034078"/>
    </source>
</evidence>
<comment type="similarity">
    <text evidence="1">Belongs to the PyrK family.</text>
</comment>
<dbReference type="InterPro" id="IPR039261">
    <property type="entry name" value="FNR_nucleotide-bd"/>
</dbReference>
<keyword evidence="2" id="KW-0813">Transport</keyword>
<evidence type="ECO:0000256" key="5">
    <source>
        <dbReference type="ARBA" id="ARBA00022723"/>
    </source>
</evidence>
<evidence type="ECO:0000259" key="14">
    <source>
        <dbReference type="PROSITE" id="PS51384"/>
    </source>
</evidence>
<comment type="cofactor">
    <cofactor evidence="11">
        <name>FAD</name>
        <dbReference type="ChEBI" id="CHEBI:57692"/>
    </cofactor>
    <text evidence="11">Binds 1 FAD per subunit.</text>
</comment>
<feature type="binding site" evidence="12">
    <location>
        <position position="285"/>
    </location>
    <ligand>
        <name>[2Fe-2S] cluster</name>
        <dbReference type="ChEBI" id="CHEBI:190135"/>
    </ligand>
</feature>
<feature type="binding site" evidence="11">
    <location>
        <begin position="119"/>
        <end position="120"/>
    </location>
    <ligand>
        <name>FAD</name>
        <dbReference type="ChEBI" id="CHEBI:57692"/>
    </ligand>
</feature>
<protein>
    <submittedName>
        <fullName evidence="15">Dihydroorotate dehydrogenase electron transfer subunit</fullName>
    </submittedName>
</protein>
<dbReference type="PANTHER" id="PTHR43513">
    <property type="entry name" value="DIHYDROOROTATE DEHYDROGENASE B (NAD(+)), ELECTRON TRANSFER SUBUNIT"/>
    <property type="match status" value="1"/>
</dbReference>
<dbReference type="InterPro" id="IPR017927">
    <property type="entry name" value="FAD-bd_FR_type"/>
</dbReference>
<dbReference type="SUPFAM" id="SSF52343">
    <property type="entry name" value="Ferredoxin reductase-like, C-terminal NADP-linked domain"/>
    <property type="match status" value="1"/>
</dbReference>
<dbReference type="Gene3D" id="2.10.240.10">
    <property type="entry name" value="Dihydroorotate dehydrogenase, electron transfer subunit"/>
    <property type="match status" value="1"/>
</dbReference>
<dbReference type="PIRSF" id="PIRSF006816">
    <property type="entry name" value="Cyc3_hyd_g"/>
    <property type="match status" value="1"/>
</dbReference>
<keyword evidence="7" id="KW-0249">Electron transport</keyword>
<dbReference type="GO" id="GO:0051537">
    <property type="term" value="F:2 iron, 2 sulfur cluster binding"/>
    <property type="evidence" value="ECO:0007669"/>
    <property type="project" value="UniProtKB-KW"/>
</dbReference>
<evidence type="ECO:0000256" key="1">
    <source>
        <dbReference type="ARBA" id="ARBA00006422"/>
    </source>
</evidence>
<dbReference type="CDD" id="cd06218">
    <property type="entry name" value="DHOD_e_trans"/>
    <property type="match status" value="1"/>
</dbReference>
<organism evidence="15">
    <name type="scientific">Bifidobacterium aquikefiricola</name>
    <dbReference type="NCBI Taxonomy" id="3059038"/>
    <lineage>
        <taxon>Bacteria</taxon>
        <taxon>Bacillati</taxon>
        <taxon>Actinomycetota</taxon>
        <taxon>Actinomycetes</taxon>
        <taxon>Bifidobacteriales</taxon>
        <taxon>Bifidobacteriaceae</taxon>
        <taxon>Bifidobacterium</taxon>
    </lineage>
</organism>
<evidence type="ECO:0000256" key="6">
    <source>
        <dbReference type="ARBA" id="ARBA00022827"/>
    </source>
</evidence>
<dbReference type="GO" id="GO:0050660">
    <property type="term" value="F:flavin adenine dinucleotide binding"/>
    <property type="evidence" value="ECO:0007669"/>
    <property type="project" value="InterPro"/>
</dbReference>
<feature type="domain" description="FAD-binding FR-type" evidence="14">
    <location>
        <begin position="47"/>
        <end position="144"/>
    </location>
</feature>
<feature type="binding site" evidence="12">
    <location>
        <position position="273"/>
    </location>
    <ligand>
        <name>[2Fe-2S] cluster</name>
        <dbReference type="ChEBI" id="CHEBI:190135"/>
    </ligand>
</feature>
<proteinExistence type="inferred from homology"/>
<evidence type="ECO:0000256" key="12">
    <source>
        <dbReference type="PIRSR" id="PIRSR006816-2"/>
    </source>
</evidence>
<evidence type="ECO:0000256" key="13">
    <source>
        <dbReference type="SAM" id="MobiDB-lite"/>
    </source>
</evidence>
<feature type="region of interest" description="Disordered" evidence="13">
    <location>
        <begin position="1"/>
        <end position="27"/>
    </location>
</feature>
<dbReference type="Gene3D" id="3.40.50.80">
    <property type="entry name" value="Nucleotide-binding domain of ferredoxin-NADP reductase (FNR) module"/>
    <property type="match status" value="1"/>
</dbReference>
<gene>
    <name evidence="15" type="ORF">QN215_04250</name>
</gene>
<accession>A0AB39U8Z7</accession>
<dbReference type="EMBL" id="CP129674">
    <property type="protein sequence ID" value="XDS45324.1"/>
    <property type="molecule type" value="Genomic_DNA"/>
</dbReference>
<keyword evidence="5 12" id="KW-0479">Metal-binding</keyword>
<dbReference type="GO" id="GO:0016491">
    <property type="term" value="F:oxidoreductase activity"/>
    <property type="evidence" value="ECO:0007669"/>
    <property type="project" value="InterPro"/>
</dbReference>